<reference evidence="1" key="2">
    <citation type="journal article" date="2020" name="Microorganisms">
        <title>Osmotic Adaptation and Compatible Solute Biosynthesis of Phototrophic Bacteria as Revealed from Genome Analyses.</title>
        <authorList>
            <person name="Imhoff J.F."/>
            <person name="Rahn T."/>
            <person name="Kunzel S."/>
            <person name="Keller A."/>
            <person name="Neulinger S.C."/>
        </authorList>
    </citation>
    <scope>NUCLEOTIDE SEQUENCE</scope>
    <source>
        <strain evidence="1">DSM 11080</strain>
    </source>
</reference>
<dbReference type="AlphaFoldDB" id="A0AAJ0U5M1"/>
<accession>A0AAJ0U5M1</accession>
<comment type="caution">
    <text evidence="1">The sequence shown here is derived from an EMBL/GenBank/DDBJ whole genome shotgun (WGS) entry which is preliminary data.</text>
</comment>
<organism evidence="1 2">
    <name type="scientific">Halochromatium glycolicum</name>
    <dbReference type="NCBI Taxonomy" id="85075"/>
    <lineage>
        <taxon>Bacteria</taxon>
        <taxon>Pseudomonadati</taxon>
        <taxon>Pseudomonadota</taxon>
        <taxon>Gammaproteobacteria</taxon>
        <taxon>Chromatiales</taxon>
        <taxon>Chromatiaceae</taxon>
        <taxon>Halochromatium</taxon>
    </lineage>
</organism>
<gene>
    <name evidence="1" type="ORF">CKO40_11870</name>
</gene>
<reference evidence="1" key="1">
    <citation type="submission" date="2017-08" db="EMBL/GenBank/DDBJ databases">
        <authorList>
            <person name="Imhoff J.F."/>
            <person name="Rahn T."/>
            <person name="Kuenzel S."/>
            <person name="Neulinger S.C."/>
        </authorList>
    </citation>
    <scope>NUCLEOTIDE SEQUENCE</scope>
    <source>
        <strain evidence="1">DSM 11080</strain>
    </source>
</reference>
<protein>
    <submittedName>
        <fullName evidence="1">Uncharacterized protein</fullName>
    </submittedName>
</protein>
<sequence length="127" mass="14297">MHRVRNAETLFLPFGLSPRIGDRPVRLAGLLALDLVRLDFTVGTTQAKLDSLALFSNWLQFYPNGIVGQQPDELTDGPPQLVAVAGLVRVAAWEWHRVRSNYREERDKSAVADEDKARCRYPPIPCV</sequence>
<evidence type="ECO:0000313" key="2">
    <source>
        <dbReference type="Proteomes" id="UP001296776"/>
    </source>
</evidence>
<evidence type="ECO:0000313" key="1">
    <source>
        <dbReference type="EMBL" id="MBK1705220.1"/>
    </source>
</evidence>
<dbReference type="Proteomes" id="UP001296776">
    <property type="component" value="Unassembled WGS sequence"/>
</dbReference>
<name>A0AAJ0U5M1_9GAMM</name>
<dbReference type="EMBL" id="NRSJ01000020">
    <property type="protein sequence ID" value="MBK1705220.1"/>
    <property type="molecule type" value="Genomic_DNA"/>
</dbReference>
<proteinExistence type="predicted"/>
<keyword evidence="2" id="KW-1185">Reference proteome</keyword>